<evidence type="ECO:0000256" key="1">
    <source>
        <dbReference type="SAM" id="Phobius"/>
    </source>
</evidence>
<name>A0ABM1NK49_NICVS</name>
<keyword evidence="1" id="KW-0472">Membrane</keyword>
<feature type="transmembrane region" description="Helical" evidence="1">
    <location>
        <begin position="27"/>
        <end position="48"/>
    </location>
</feature>
<proteinExistence type="predicted"/>
<protein>
    <submittedName>
        <fullName evidence="3">Uncharacterized protein LOC108569940 isoform X6</fullName>
    </submittedName>
</protein>
<organism evidence="2 3">
    <name type="scientific">Nicrophorus vespilloides</name>
    <name type="common">Boreal carrion beetle</name>
    <dbReference type="NCBI Taxonomy" id="110193"/>
    <lineage>
        <taxon>Eukaryota</taxon>
        <taxon>Metazoa</taxon>
        <taxon>Ecdysozoa</taxon>
        <taxon>Arthropoda</taxon>
        <taxon>Hexapoda</taxon>
        <taxon>Insecta</taxon>
        <taxon>Pterygota</taxon>
        <taxon>Neoptera</taxon>
        <taxon>Endopterygota</taxon>
        <taxon>Coleoptera</taxon>
        <taxon>Polyphaga</taxon>
        <taxon>Staphyliniformia</taxon>
        <taxon>Silphidae</taxon>
        <taxon>Nicrophorinae</taxon>
        <taxon>Nicrophorus</taxon>
    </lineage>
</organism>
<evidence type="ECO:0000313" key="2">
    <source>
        <dbReference type="Proteomes" id="UP000695000"/>
    </source>
</evidence>
<reference evidence="3" key="1">
    <citation type="submission" date="2025-08" db="UniProtKB">
        <authorList>
            <consortium name="RefSeq"/>
        </authorList>
    </citation>
    <scope>IDENTIFICATION</scope>
    <source>
        <tissue evidence="3">Whole Larva</tissue>
    </source>
</reference>
<feature type="transmembrane region" description="Helical" evidence="1">
    <location>
        <begin position="162"/>
        <end position="179"/>
    </location>
</feature>
<sequence length="293" mass="34442">MDVEAMIMTNDTSMDNESEVVDKIDGYMQMFICLLSLMSDLLIVTIMVKNRSMNTRTNKVIMHFAIADAFRMMNDLGLFYYIYEKVIYNLTSHRFYCVVAIFEITSVFASFLFVFLLLSNTLIKNTKFSDKSIISFYYGIIGLVLALEILFCAFFHLNFHVFYIFIYLTLATAFICLLIKDIYRGFKYWKKRVLSKNTTFRMNVARIYLYSCFVNFVSYGTLYIYLFGYVAGFFIVLYLAYSDHKFKMCLLNLLRFRNFEAEANIRFSDECSETMNERTDDNFTINGNTTSLP</sequence>
<dbReference type="Proteomes" id="UP000695000">
    <property type="component" value="Unplaced"/>
</dbReference>
<keyword evidence="1" id="KW-1133">Transmembrane helix</keyword>
<dbReference type="GeneID" id="108569940"/>
<feature type="transmembrane region" description="Helical" evidence="1">
    <location>
        <begin position="223"/>
        <end position="241"/>
    </location>
</feature>
<dbReference type="RefSeq" id="XP_017787199.1">
    <property type="nucleotide sequence ID" value="XM_017931710.1"/>
</dbReference>
<gene>
    <name evidence="3" type="primary">LOC108569940</name>
</gene>
<feature type="transmembrane region" description="Helical" evidence="1">
    <location>
        <begin position="95"/>
        <end position="123"/>
    </location>
</feature>
<feature type="transmembrane region" description="Helical" evidence="1">
    <location>
        <begin position="135"/>
        <end position="156"/>
    </location>
</feature>
<dbReference type="SUPFAM" id="SSF81321">
    <property type="entry name" value="Family A G protein-coupled receptor-like"/>
    <property type="match status" value="1"/>
</dbReference>
<keyword evidence="2" id="KW-1185">Reference proteome</keyword>
<accession>A0ABM1NK49</accession>
<keyword evidence="1" id="KW-0812">Transmembrane</keyword>
<feature type="transmembrane region" description="Helical" evidence="1">
    <location>
        <begin position="60"/>
        <end position="83"/>
    </location>
</feature>
<evidence type="ECO:0000313" key="3">
    <source>
        <dbReference type="RefSeq" id="XP_017787199.1"/>
    </source>
</evidence>